<organism evidence="3 4">
    <name type="scientific">Hymenobacter cyanobacteriorum</name>
    <dbReference type="NCBI Taxonomy" id="2926463"/>
    <lineage>
        <taxon>Bacteria</taxon>
        <taxon>Pseudomonadati</taxon>
        <taxon>Bacteroidota</taxon>
        <taxon>Cytophagia</taxon>
        <taxon>Cytophagales</taxon>
        <taxon>Hymenobacteraceae</taxon>
        <taxon>Hymenobacter</taxon>
    </lineage>
</organism>
<dbReference type="RefSeq" id="WP_241934932.1">
    <property type="nucleotide sequence ID" value="NZ_JALBGC010000001.1"/>
</dbReference>
<dbReference type="Gene3D" id="3.40.390.10">
    <property type="entry name" value="Collagenase (Catalytic Domain)"/>
    <property type="match status" value="1"/>
</dbReference>
<dbReference type="PANTHER" id="PTHR46769:SF2">
    <property type="entry name" value="FIBROCYSTIN-L ISOFORM 2 PRECURSOR-RELATED"/>
    <property type="match status" value="1"/>
</dbReference>
<dbReference type="Pfam" id="PF01833">
    <property type="entry name" value="TIG"/>
    <property type="match status" value="14"/>
</dbReference>
<comment type="caution">
    <text evidence="3">The sequence shown here is derived from an EMBL/GenBank/DDBJ whole genome shotgun (WGS) entry which is preliminary data.</text>
</comment>
<dbReference type="CDD" id="cd00603">
    <property type="entry name" value="IPT_PCSR"/>
    <property type="match status" value="5"/>
</dbReference>
<gene>
    <name evidence="3" type="ORF">MON38_04485</name>
</gene>
<dbReference type="SUPFAM" id="SSF81296">
    <property type="entry name" value="E set domains"/>
    <property type="match status" value="14"/>
</dbReference>
<dbReference type="EMBL" id="JALBGC010000001">
    <property type="protein sequence ID" value="MCI1186664.1"/>
    <property type="molecule type" value="Genomic_DNA"/>
</dbReference>
<dbReference type="InterPro" id="IPR001590">
    <property type="entry name" value="Peptidase_M12B"/>
</dbReference>
<name>A0A9X1VCK7_9BACT</name>
<dbReference type="Proteomes" id="UP001139193">
    <property type="component" value="Unassembled WGS sequence"/>
</dbReference>
<dbReference type="Pfam" id="PF13583">
    <property type="entry name" value="Reprolysin_4"/>
    <property type="match status" value="1"/>
</dbReference>
<reference evidence="3" key="1">
    <citation type="submission" date="2022-03" db="EMBL/GenBank/DDBJ databases">
        <title>Bacterial whole genome sequence for Hymenobacter sp. DH14.</title>
        <authorList>
            <person name="Le V."/>
        </authorList>
    </citation>
    <scope>NUCLEOTIDE SEQUENCE</scope>
    <source>
        <strain evidence="3">DH14</strain>
    </source>
</reference>
<evidence type="ECO:0000313" key="3">
    <source>
        <dbReference type="EMBL" id="MCI1186664.1"/>
    </source>
</evidence>
<accession>A0A9X1VCK7</accession>
<dbReference type="InterPro" id="IPR014756">
    <property type="entry name" value="Ig_E-set"/>
</dbReference>
<sequence>MNTRTRRTPAARRLPADFSCIFQWLAGWLPQRRICLALALATGLLALPARAQQRGGIDLFREDGPARAAAGTSPVAAQLRQARALNLDVKAMDAALAPARRGAEVVLLLPLPDGRSARFGVRESAIMDEATAARFPELRTYAGRGLDDPDASARLDITPYGFHGQILSSALGAVYLEPARPGDVAHYLSFFQAEVDRSAGGAAAPNCVWQPGLDRGAPARAGGAAGPVRRTLLATGTTLRTYRLAVAATAEYTANRGGTVASAQAAIVTTVNRVTGVYERELAVRLQLVRNDGTLIYTNASTDPYTNNNPSSLVAQNQSNLTTVIGTANFDIGHVFSTAGGGLAYVGVVCNAAYKASGETGISNPVGDAFDIDYVAHEMGHQFGGNHTFNSNLGSCGGNSNPSTAYEPGSGSTIMAYAGICSADNLQPHTDPYFHVVSYEEIENYLATTTCGAVSSTGNSVPSVSLPAGGKTLPISTPFKLTASGTDADGDPLTFCWEEWDLAQNGAPPIFRSFLPTASPTRYFPRLSDLLAGTTTIGETLPTTTRPLNFRVTVRDAHNGLQGVVGGINSSPVLALSASAAAGPFVVTAPNTAVSWAAGSTQTVTWNVANTTAAPVSSAIVNIRLSTDGGLTYPTVLATNTPNDGSETVTVPSLATTQARIMVEAADNYFFDISNANFTISGAVAGPTLSTLNPASGPVGTSITITGTNLTGATAVSFNGVAATFTVNSGTQLTATVPAGATTGNVTVTTPGGTSNALTFSVTVSAPVLSSLSPNNGTVGTTVVITGTNLTGATSVTFNGITATFTVNSATQITTSVPPGASSGNVVVTTPGGTSNGLAFTVTAPLPTLSSLSPTSGPAGTPVAIIGTNLTGATSVTFNGVAATFTVNSATQITATVPAGASSGNVVVTTPAGASNGLAFTVTIPAPVISSLSPTSGTVGTSVVITGTNFTGATAVSFNGTAATFTVNSATQITATVPAGATTGNVTVTTPGGTSNAVGFTVVPPAPAISSLSPTSGTVGTSVTITGTNLTGATAVSFNGTAATFTINSGTQITATVPAGASSGNVTVTTPGGTSNGLAFTVTVPASTITSLSPTSGTVGTSVVITGTNFTSATAVSFNGAAATFTVNSNTQITATVPAGATSGSVVVTTPGGTSNGVAFTVIPPAPALTSLSPNNGPVGTSVTIAGTNLAGATAVSFNGTAATFTINSATQLTATVPAGATTGNVTVTTPGGTSNGLTFTVAAPAPSLSSLSPTSGTVGTSVVITGTNLAGATAVSFNGTAATFTVNSGTQLTATVPAGATTGNVTVTTPGGTSNGLLFTVLPPAPTLTNLSPSSGPTGTSVTLTGTNLTGATSVSFNGSSASFVVNSATQLTATVPAGATTGLVTVTTPGGTSNGITFSVTAPVPVLSSLSPNTGPVGTSVTSTGTGLAGATAVSFNGTAATFTVVNAGTITATVPAGASSGPVTVTTPGGPSNGLPFTVTIPASTITALSPTSGPVGTSIIITGTNLTGATGVTFNGVSAAFTVNSATQITTSVPGGATTGSVVVTTPGGPSNGILFTVVPAAPTLTSISPNSSPVGTTVVLTGTNLTGATAVNFNGTGATFTVNSSTQITALVPIGATSGPVTVATPGGLSNAIAFTVAIPTSTLTTLSPSSGTIGTTVVITGTNFTGVGSVTFNGVSAPFTLNSSTQITTVVPVGATYGPVVVTVTGSSNGLIFTVIPPLPFIVNFSPMGGPVGTLVTLTGTDFAGTTAVAFNGVSAPFTFVSGTELTATVPAGATTGPITVTTAGGTGSSTTSFTVLTPTLPSLTVSSPQTIPPGAYNNIDITGTGVGTLGGAVSVAGAFTVQPGGVFDDGCQLLTGAGSFALAAGATLRICSPGGISASGASGSIQVNGTRTFSPGASYVYDGTVAQLTGPGLPTTVRNLTVNNAAGVTLTQNLAITQVLTLQAGNLNLGSSNLKLLSNASGTALVVNQGNGRVLHTGPGRATMERFITPDAAQPYAGPGYRHYSAPVASTPIADLEVTGLFAPLLNPAYNALPTPALPAAQFPNVFDYQENRVSAAFPAFTTGWHSPSTSADALLPTAGYTVNIGPDATVDLTGLLNTGPLNTGPLTRGATANAGWQLLGNPYPAPLDWAVVEGTPGALPTGLGAAIYVFEPTSQYGGFYRSYVGGLGTGGFTGVLPAMQGFFIRATQAVPGGFTFQDLFRVTTYQNPPFQRVAAGPDSRPRLRLTLKPTTGPAGLLDETLVYFDPAATASGTDAAFDAPKLPNSNQLSVASRLPGPPTNEALAINGLPPALLTAGARIPLELELPAAGPYQLSAAELANFAPALPLALLDLSTGTRTDLRRTPTYAFTAAQAGALPGRFELLLGGTATATTGPAPASAFSVWPNPVASTAGRLHIALATAAPAATATLRTILGQPVRTQALRPGTTDLPTDGLATGTYLLTVQVAGEPAVTQRVLVE</sequence>
<dbReference type="InterPro" id="IPR013783">
    <property type="entry name" value="Ig-like_fold"/>
</dbReference>
<dbReference type="PANTHER" id="PTHR46769">
    <property type="entry name" value="POLYCYSTIC KIDNEY AND HEPATIC DISEASE 1 (AUTOSOMAL RECESSIVE)-LIKE 1"/>
    <property type="match status" value="1"/>
</dbReference>
<evidence type="ECO:0000313" key="4">
    <source>
        <dbReference type="Proteomes" id="UP001139193"/>
    </source>
</evidence>
<dbReference type="InterPro" id="IPR024079">
    <property type="entry name" value="MetalloPept_cat_dom_sf"/>
</dbReference>
<feature type="domain" description="Peptidase M12B" evidence="2">
    <location>
        <begin position="240"/>
        <end position="427"/>
    </location>
</feature>
<dbReference type="GO" id="GO:0004222">
    <property type="term" value="F:metalloendopeptidase activity"/>
    <property type="evidence" value="ECO:0007669"/>
    <property type="project" value="InterPro"/>
</dbReference>
<dbReference type="PROSITE" id="PS50215">
    <property type="entry name" value="ADAM_MEPRO"/>
    <property type="match status" value="1"/>
</dbReference>
<evidence type="ECO:0000256" key="1">
    <source>
        <dbReference type="ARBA" id="ARBA00022729"/>
    </source>
</evidence>
<dbReference type="CDD" id="cd00102">
    <property type="entry name" value="IPT"/>
    <property type="match status" value="3"/>
</dbReference>
<dbReference type="GO" id="GO:0006508">
    <property type="term" value="P:proteolysis"/>
    <property type="evidence" value="ECO:0007669"/>
    <property type="project" value="InterPro"/>
</dbReference>
<keyword evidence="1" id="KW-0732">Signal</keyword>
<evidence type="ECO:0000259" key="2">
    <source>
        <dbReference type="PROSITE" id="PS50215"/>
    </source>
</evidence>
<dbReference type="SUPFAM" id="SSF55486">
    <property type="entry name" value="Metalloproteases ('zincins'), catalytic domain"/>
    <property type="match status" value="1"/>
</dbReference>
<dbReference type="InterPro" id="IPR002909">
    <property type="entry name" value="IPT_dom"/>
</dbReference>
<proteinExistence type="predicted"/>
<dbReference type="SMART" id="SM00429">
    <property type="entry name" value="IPT"/>
    <property type="match status" value="14"/>
</dbReference>
<dbReference type="Gene3D" id="2.60.40.10">
    <property type="entry name" value="Immunoglobulins"/>
    <property type="match status" value="14"/>
</dbReference>
<keyword evidence="4" id="KW-1185">Reference proteome</keyword>
<protein>
    <submittedName>
        <fullName evidence="3">IPT/TIG domain-containing protein</fullName>
    </submittedName>
</protein>
<dbReference type="InterPro" id="IPR052387">
    <property type="entry name" value="Fibrocystin"/>
</dbReference>